<protein>
    <recommendedName>
        <fullName evidence="2">cAMP-dependent protein kinase regulatory subunit</fullName>
    </recommendedName>
</protein>
<feature type="binding site" evidence="8">
    <location>
        <position position="303"/>
    </location>
    <ligand>
        <name>3',5'-cyclic AMP</name>
        <dbReference type="ChEBI" id="CHEBI:58165"/>
        <label>2</label>
    </ligand>
</feature>
<dbReference type="FunFam" id="2.60.120.10:FF:000006">
    <property type="entry name" value="cAMP-dependent protein kinase type I-alpha regulatory subunit"/>
    <property type="match status" value="1"/>
</dbReference>
<dbReference type="PANTHER" id="PTHR11635">
    <property type="entry name" value="CAMP-DEPENDENT PROTEIN KINASE REGULATORY CHAIN"/>
    <property type="match status" value="1"/>
</dbReference>
<evidence type="ECO:0000256" key="3">
    <source>
        <dbReference type="ARBA" id="ARBA00022553"/>
    </source>
</evidence>
<dbReference type="PRINTS" id="PR00103">
    <property type="entry name" value="CAMPKINASE"/>
</dbReference>
<dbReference type="Pfam" id="PF00027">
    <property type="entry name" value="cNMP_binding"/>
    <property type="match status" value="2"/>
</dbReference>
<evidence type="ECO:0000256" key="5">
    <source>
        <dbReference type="ARBA" id="ARBA00022737"/>
    </source>
</evidence>
<organism evidence="11">
    <name type="scientific">Chromera velia CCMP2878</name>
    <dbReference type="NCBI Taxonomy" id="1169474"/>
    <lineage>
        <taxon>Eukaryota</taxon>
        <taxon>Sar</taxon>
        <taxon>Alveolata</taxon>
        <taxon>Colpodellida</taxon>
        <taxon>Chromeraceae</taxon>
        <taxon>Chromera</taxon>
    </lineage>
</organism>
<feature type="binding site" evidence="8">
    <location>
        <position position="179"/>
    </location>
    <ligand>
        <name>3',5'-cyclic AMP</name>
        <dbReference type="ChEBI" id="CHEBI:58165"/>
        <label>1</label>
    </ligand>
</feature>
<dbReference type="Gene3D" id="2.60.120.10">
    <property type="entry name" value="Jelly Rolls"/>
    <property type="match status" value="2"/>
</dbReference>
<dbReference type="EMBL" id="CDMZ01000338">
    <property type="protein sequence ID" value="CEM12092.1"/>
    <property type="molecule type" value="Genomic_DNA"/>
</dbReference>
<dbReference type="CDD" id="cd00038">
    <property type="entry name" value="CAP_ED"/>
    <property type="match status" value="2"/>
</dbReference>
<dbReference type="InterPro" id="IPR012198">
    <property type="entry name" value="cAMP_dep_PK_reg_su"/>
</dbReference>
<dbReference type="PROSITE" id="PS50042">
    <property type="entry name" value="CNMP_BINDING_3"/>
    <property type="match status" value="2"/>
</dbReference>
<dbReference type="GO" id="GO:0005829">
    <property type="term" value="C:cytosol"/>
    <property type="evidence" value="ECO:0007669"/>
    <property type="project" value="TreeGrafter"/>
</dbReference>
<evidence type="ECO:0000256" key="7">
    <source>
        <dbReference type="ARBA" id="ARBA00023149"/>
    </source>
</evidence>
<dbReference type="InterPro" id="IPR050503">
    <property type="entry name" value="cAMP-dep_PK_reg_su-like"/>
</dbReference>
<proteinExistence type="inferred from homology"/>
<dbReference type="InterPro" id="IPR018490">
    <property type="entry name" value="cNMP-bd_dom_sf"/>
</dbReference>
<evidence type="ECO:0000256" key="1">
    <source>
        <dbReference type="ARBA" id="ARBA00005753"/>
    </source>
</evidence>
<keyword evidence="6 8" id="KW-0547">Nucleotide-binding</keyword>
<reference evidence="11" key="1">
    <citation type="submission" date="2014-11" db="EMBL/GenBank/DDBJ databases">
        <authorList>
            <person name="Otto D Thomas"/>
            <person name="Naeem Raeece"/>
        </authorList>
    </citation>
    <scope>NUCLEOTIDE SEQUENCE</scope>
</reference>
<accession>A0A0G4FFU5</accession>
<feature type="domain" description="Cyclic nucleotide-binding" evidence="10">
    <location>
        <begin position="99"/>
        <end position="220"/>
    </location>
</feature>
<dbReference type="GO" id="GO:0005952">
    <property type="term" value="C:cAMP-dependent protein kinase complex"/>
    <property type="evidence" value="ECO:0007669"/>
    <property type="project" value="InterPro"/>
</dbReference>
<feature type="region of interest" description="Disordered" evidence="9">
    <location>
        <begin position="17"/>
        <end position="57"/>
    </location>
</feature>
<dbReference type="PROSITE" id="PS00888">
    <property type="entry name" value="CNMP_BINDING_1"/>
    <property type="match status" value="1"/>
</dbReference>
<dbReference type="GO" id="GO:0004862">
    <property type="term" value="F:cAMP-dependent protein kinase inhibitor activity"/>
    <property type="evidence" value="ECO:0007669"/>
    <property type="project" value="TreeGrafter"/>
</dbReference>
<dbReference type="InterPro" id="IPR000595">
    <property type="entry name" value="cNMP-bd_dom"/>
</dbReference>
<gene>
    <name evidence="11" type="ORF">Cvel_16764</name>
</gene>
<evidence type="ECO:0000256" key="6">
    <source>
        <dbReference type="ARBA" id="ARBA00022741"/>
    </source>
</evidence>
<dbReference type="GO" id="GO:0034236">
    <property type="term" value="F:protein kinase A catalytic subunit binding"/>
    <property type="evidence" value="ECO:0007669"/>
    <property type="project" value="TreeGrafter"/>
</dbReference>
<evidence type="ECO:0000256" key="9">
    <source>
        <dbReference type="SAM" id="MobiDB-lite"/>
    </source>
</evidence>
<dbReference type="SUPFAM" id="SSF51206">
    <property type="entry name" value="cAMP-binding domain-like"/>
    <property type="match status" value="2"/>
</dbReference>
<dbReference type="PhylomeDB" id="A0A0G4FFU5"/>
<evidence type="ECO:0000313" key="11">
    <source>
        <dbReference type="EMBL" id="CEM12092.1"/>
    </source>
</evidence>
<comment type="similarity">
    <text evidence="1">Belongs to the cAMP-dependent kinase regulatory chain family.</text>
</comment>
<keyword evidence="7 8" id="KW-0114">cAMP</keyword>
<keyword evidence="3" id="KW-0597">Phosphoprotein</keyword>
<dbReference type="InterPro" id="IPR014710">
    <property type="entry name" value="RmlC-like_jellyroll"/>
</dbReference>
<sequence length="342" mass="38268">MSIDRSSVQVPRDEVLKVLNEVKPADVEEEEDSDDEEDDEVADLPPPPAAQNYGARPRASVSAEAYGKWNQKKEFTPPVYNKSTEQINRLKKVLPSSLLFSSLDEKDLQTVIFAMQEKSLKTKERPIVQGDDGDVLYVIEKGVLDCYKKFDGEAEEKLVKTCEAGDVFGELALLYNVPRAASVEAREDSIVWILDRETFNAIVKDAAAKRRQMYEQFLISVPLLESMDAYERNKIADALKTETFKDGEFIIKQGDPGDKFFLLEEGNAIVTKADTPGAAAEKKAEYKAGDYFGELALLTNEPRAANVIAQGPCKCAVLDRLAFKRLLGPLQNMLQSRADRYR</sequence>
<keyword evidence="4 8" id="KW-0116">cAMP-binding</keyword>
<evidence type="ECO:0000259" key="10">
    <source>
        <dbReference type="PROSITE" id="PS50042"/>
    </source>
</evidence>
<dbReference type="PROSITE" id="PS00889">
    <property type="entry name" value="CNMP_BINDING_2"/>
    <property type="match status" value="2"/>
</dbReference>
<evidence type="ECO:0000256" key="8">
    <source>
        <dbReference type="PIRSR" id="PIRSR000548-1"/>
    </source>
</evidence>
<dbReference type="InterPro" id="IPR018488">
    <property type="entry name" value="cNMP-bd_CS"/>
</dbReference>
<dbReference type="GO" id="GO:0033554">
    <property type="term" value="P:cellular response to stress"/>
    <property type="evidence" value="ECO:0007669"/>
    <property type="project" value="UniProtKB-ARBA"/>
</dbReference>
<dbReference type="SMART" id="SM00100">
    <property type="entry name" value="cNMP"/>
    <property type="match status" value="2"/>
</dbReference>
<dbReference type="GO" id="GO:0030552">
    <property type="term" value="F:cAMP binding"/>
    <property type="evidence" value="ECO:0007669"/>
    <property type="project" value="UniProtKB-KW"/>
</dbReference>
<dbReference type="VEuPathDB" id="CryptoDB:Cvel_16764"/>
<evidence type="ECO:0000256" key="2">
    <source>
        <dbReference type="ARBA" id="ARBA00020355"/>
    </source>
</evidence>
<dbReference type="AlphaFoldDB" id="A0A0G4FFU5"/>
<feature type="binding site" evidence="8">
    <location>
        <position position="170"/>
    </location>
    <ligand>
        <name>3',5'-cyclic AMP</name>
        <dbReference type="ChEBI" id="CHEBI:58165"/>
        <label>1</label>
    </ligand>
</feature>
<feature type="domain" description="Cyclic nucleotide-binding" evidence="10">
    <location>
        <begin position="223"/>
        <end position="342"/>
    </location>
</feature>
<feature type="binding site" evidence="8">
    <location>
        <position position="294"/>
    </location>
    <ligand>
        <name>3',5'-cyclic AMP</name>
        <dbReference type="ChEBI" id="CHEBI:58165"/>
        <label>2</label>
    </ligand>
</feature>
<keyword evidence="5" id="KW-0677">Repeat</keyword>
<dbReference type="FunFam" id="2.60.120.10:FF:000039">
    <property type="entry name" value="cAMP-dependent protein kinase regulatory subunit"/>
    <property type="match status" value="1"/>
</dbReference>
<name>A0A0G4FFU5_9ALVE</name>
<dbReference type="PANTHER" id="PTHR11635:SF152">
    <property type="entry name" value="CAMP-DEPENDENT PROTEIN KINASE TYPE I REGULATORY SUBUNIT-RELATED"/>
    <property type="match status" value="1"/>
</dbReference>
<dbReference type="PIRSF" id="PIRSF000548">
    <property type="entry name" value="PK_regulatory"/>
    <property type="match status" value="1"/>
</dbReference>
<feature type="compositionally biased region" description="Acidic residues" evidence="9">
    <location>
        <begin position="27"/>
        <end position="42"/>
    </location>
</feature>
<evidence type="ECO:0000256" key="4">
    <source>
        <dbReference type="ARBA" id="ARBA00022566"/>
    </source>
</evidence>